<gene>
    <name evidence="1" type="ORF">HGA08_04540</name>
</gene>
<evidence type="ECO:0000313" key="2">
    <source>
        <dbReference type="Proteomes" id="UP000565711"/>
    </source>
</evidence>
<name>A0A846XTX0_9NOCA</name>
<accession>A0A846XTX0</accession>
<dbReference type="EMBL" id="JAAXOP010000002">
    <property type="protein sequence ID" value="NKY49482.1"/>
    <property type="molecule type" value="Genomic_DNA"/>
</dbReference>
<comment type="caution">
    <text evidence="1">The sequence shown here is derived from an EMBL/GenBank/DDBJ whole genome shotgun (WGS) entry which is preliminary data.</text>
</comment>
<protein>
    <submittedName>
        <fullName evidence="1">Uncharacterized protein</fullName>
    </submittedName>
</protein>
<proteinExistence type="predicted"/>
<organism evidence="1 2">
    <name type="scientific">Nocardia vermiculata</name>
    <dbReference type="NCBI Taxonomy" id="257274"/>
    <lineage>
        <taxon>Bacteria</taxon>
        <taxon>Bacillati</taxon>
        <taxon>Actinomycetota</taxon>
        <taxon>Actinomycetes</taxon>
        <taxon>Mycobacteriales</taxon>
        <taxon>Nocardiaceae</taxon>
        <taxon>Nocardia</taxon>
    </lineage>
</organism>
<keyword evidence="2" id="KW-1185">Reference proteome</keyword>
<sequence length="163" mass="17275">MQFEDKVGLDMNGDIIRRSARPLSGLVAVVAALALVGCGSTEPGHGRSADPVAAKSTASSTVPEVIDCSFNKPAVRPQSLILACADLGAQVEEIRWQSWGQDKAEGDGTEHDNVCEPNCAAGNYITRQVHLTLSKVVQPGNVFTSVTTVDAEGKTQTWPMTPR</sequence>
<evidence type="ECO:0000313" key="1">
    <source>
        <dbReference type="EMBL" id="NKY49482.1"/>
    </source>
</evidence>
<dbReference type="Proteomes" id="UP000565711">
    <property type="component" value="Unassembled WGS sequence"/>
</dbReference>
<dbReference type="RefSeq" id="WP_067868141.1">
    <property type="nucleotide sequence ID" value="NZ_JAAXOP010000002.1"/>
</dbReference>
<reference evidence="1 2" key="1">
    <citation type="submission" date="2020-04" db="EMBL/GenBank/DDBJ databases">
        <title>MicrobeNet Type strains.</title>
        <authorList>
            <person name="Nicholson A.C."/>
        </authorList>
    </citation>
    <scope>NUCLEOTIDE SEQUENCE [LARGE SCALE GENOMIC DNA]</scope>
    <source>
        <strain evidence="1 2">JCM 12354</strain>
    </source>
</reference>
<dbReference type="AlphaFoldDB" id="A0A846XTX0"/>